<protein>
    <submittedName>
        <fullName evidence="1">2-dehydro-3-deoxygalactonokinase</fullName>
    </submittedName>
</protein>
<evidence type="ECO:0000313" key="2">
    <source>
        <dbReference type="Proteomes" id="UP001589865"/>
    </source>
</evidence>
<gene>
    <name evidence="1" type="ORF">ACFFGY_03780</name>
</gene>
<proteinExistence type="predicted"/>
<sequence>MADRGDDGRRIVLDWGTSSFRAMLVDGDGRVLERVDTGDGIATVADRDFAAVLRRALEPWGDRARGLPILAAGMIGSRNGWVEAPYVALPAGARELAAAVRREEVPELGTIRFIPGCTDTAVEPFPDVMRGEETQLLGFGLERDMAVVLPGTHSKWVRVGGERIRRFRTFATGELFALLSQHAFIARGAEAPAEPDEAAFRRGVEVALAGEGGLLARLFTVRAGWLSGGLRAAEMGDYLSGLVIGAEFREARDMGWFAPGEAVGVIGGAALARRYALVAEMMGLRPEPGPEDAALRGCLRVAAEMEGMA</sequence>
<comment type="caution">
    <text evidence="1">The sequence shown here is derived from an EMBL/GenBank/DDBJ whole genome shotgun (WGS) entry which is preliminary data.</text>
</comment>
<dbReference type="InterPro" id="IPR042257">
    <property type="entry name" value="DGOK_C"/>
</dbReference>
<dbReference type="Pfam" id="PF05035">
    <property type="entry name" value="DGOK"/>
    <property type="match status" value="1"/>
</dbReference>
<dbReference type="Proteomes" id="UP001589865">
    <property type="component" value="Unassembled WGS sequence"/>
</dbReference>
<evidence type="ECO:0000313" key="1">
    <source>
        <dbReference type="EMBL" id="MFC0407355.1"/>
    </source>
</evidence>
<organism evidence="1 2">
    <name type="scientific">Roseomonas elaeocarpi</name>
    <dbReference type="NCBI Taxonomy" id="907779"/>
    <lineage>
        <taxon>Bacteria</taxon>
        <taxon>Pseudomonadati</taxon>
        <taxon>Pseudomonadota</taxon>
        <taxon>Alphaproteobacteria</taxon>
        <taxon>Acetobacterales</taxon>
        <taxon>Roseomonadaceae</taxon>
        <taxon>Roseomonas</taxon>
    </lineage>
</organism>
<accession>A0ABV6JNQ9</accession>
<reference evidence="1 2" key="1">
    <citation type="submission" date="2024-09" db="EMBL/GenBank/DDBJ databases">
        <authorList>
            <person name="Sun Q."/>
            <person name="Mori K."/>
        </authorList>
    </citation>
    <scope>NUCLEOTIDE SEQUENCE [LARGE SCALE GENOMIC DNA]</scope>
    <source>
        <strain evidence="1 2">TBRC 5777</strain>
    </source>
</reference>
<dbReference type="Gene3D" id="3.30.420.310">
    <property type="entry name" value="2-keto-3-deoxy-galactonokinase, C-terminal domain"/>
    <property type="match status" value="1"/>
</dbReference>
<dbReference type="Gene3D" id="3.30.420.300">
    <property type="entry name" value="2-keto-3-deoxy-galactonokinase, substrate binding domain"/>
    <property type="match status" value="1"/>
</dbReference>
<dbReference type="CDD" id="cd24012">
    <property type="entry name" value="ASKHA_NBD_KDGal-kinase"/>
    <property type="match status" value="1"/>
</dbReference>
<dbReference type="InterPro" id="IPR042258">
    <property type="entry name" value="DGOK_N"/>
</dbReference>
<dbReference type="RefSeq" id="WP_377043051.1">
    <property type="nucleotide sequence ID" value="NZ_JBHLUN010000002.1"/>
</dbReference>
<dbReference type="InterPro" id="IPR007729">
    <property type="entry name" value="DGOK"/>
</dbReference>
<keyword evidence="2" id="KW-1185">Reference proteome</keyword>
<dbReference type="EMBL" id="JBHLUN010000002">
    <property type="protein sequence ID" value="MFC0407355.1"/>
    <property type="molecule type" value="Genomic_DNA"/>
</dbReference>
<name>A0ABV6JNQ9_9PROT</name>